<sequence>MLFRCSVLRNVSSKDAFWGTEGRKGEESQRHLLVVAPHVLHHLGQVLTFGGVDVHLHARLRDLAPQLHHLLQDRRRRETLSGALTKEERGGAMPSGNSRKASSSPTASISLSMLMRVMLVSSMSFLSPPMSASTDWRIAISLSNLEGGDKSSGHIEGQHRNATTSELGHGG</sequence>
<dbReference type="AlphaFoldDB" id="A0A4Z2EMK7"/>
<evidence type="ECO:0000313" key="3">
    <source>
        <dbReference type="Proteomes" id="UP000314294"/>
    </source>
</evidence>
<dbReference type="Proteomes" id="UP000314294">
    <property type="component" value="Unassembled WGS sequence"/>
</dbReference>
<keyword evidence="3" id="KW-1185">Reference proteome</keyword>
<feature type="compositionally biased region" description="Basic and acidic residues" evidence="1">
    <location>
        <begin position="148"/>
        <end position="159"/>
    </location>
</feature>
<gene>
    <name evidence="2" type="ORF">EYF80_059862</name>
</gene>
<reference evidence="2 3" key="1">
    <citation type="submission" date="2019-03" db="EMBL/GenBank/DDBJ databases">
        <title>First draft genome of Liparis tanakae, snailfish: a comprehensive survey of snailfish specific genes.</title>
        <authorList>
            <person name="Kim W."/>
            <person name="Song I."/>
            <person name="Jeong J.-H."/>
            <person name="Kim D."/>
            <person name="Kim S."/>
            <person name="Ryu S."/>
            <person name="Song J.Y."/>
            <person name="Lee S.K."/>
        </authorList>
    </citation>
    <scope>NUCLEOTIDE SEQUENCE [LARGE SCALE GENOMIC DNA]</scope>
    <source>
        <tissue evidence="2">Muscle</tissue>
    </source>
</reference>
<evidence type="ECO:0000256" key="1">
    <source>
        <dbReference type="SAM" id="MobiDB-lite"/>
    </source>
</evidence>
<organism evidence="2 3">
    <name type="scientific">Liparis tanakae</name>
    <name type="common">Tanaka's snailfish</name>
    <dbReference type="NCBI Taxonomy" id="230148"/>
    <lineage>
        <taxon>Eukaryota</taxon>
        <taxon>Metazoa</taxon>
        <taxon>Chordata</taxon>
        <taxon>Craniata</taxon>
        <taxon>Vertebrata</taxon>
        <taxon>Euteleostomi</taxon>
        <taxon>Actinopterygii</taxon>
        <taxon>Neopterygii</taxon>
        <taxon>Teleostei</taxon>
        <taxon>Neoteleostei</taxon>
        <taxon>Acanthomorphata</taxon>
        <taxon>Eupercaria</taxon>
        <taxon>Perciformes</taxon>
        <taxon>Cottioidei</taxon>
        <taxon>Cottales</taxon>
        <taxon>Liparidae</taxon>
        <taxon>Liparis</taxon>
    </lineage>
</organism>
<feature type="compositionally biased region" description="Polar residues" evidence="1">
    <location>
        <begin position="160"/>
        <end position="171"/>
    </location>
</feature>
<name>A0A4Z2EMK7_9TELE</name>
<feature type="region of interest" description="Disordered" evidence="1">
    <location>
        <begin position="80"/>
        <end position="105"/>
    </location>
</feature>
<dbReference type="EMBL" id="SRLO01004967">
    <property type="protein sequence ID" value="TNN29988.1"/>
    <property type="molecule type" value="Genomic_DNA"/>
</dbReference>
<comment type="caution">
    <text evidence="2">The sequence shown here is derived from an EMBL/GenBank/DDBJ whole genome shotgun (WGS) entry which is preliminary data.</text>
</comment>
<accession>A0A4Z2EMK7</accession>
<proteinExistence type="predicted"/>
<feature type="compositionally biased region" description="Basic and acidic residues" evidence="1">
    <location>
        <begin position="80"/>
        <end position="90"/>
    </location>
</feature>
<protein>
    <submittedName>
        <fullName evidence="2">Uncharacterized protein</fullName>
    </submittedName>
</protein>
<feature type="region of interest" description="Disordered" evidence="1">
    <location>
        <begin position="148"/>
        <end position="171"/>
    </location>
</feature>
<evidence type="ECO:0000313" key="2">
    <source>
        <dbReference type="EMBL" id="TNN29988.1"/>
    </source>
</evidence>